<dbReference type="GO" id="GO:0007264">
    <property type="term" value="P:small GTPase-mediated signal transduction"/>
    <property type="evidence" value="ECO:0007669"/>
    <property type="project" value="InterPro"/>
</dbReference>
<keyword evidence="2" id="KW-1185">Reference proteome</keyword>
<proteinExistence type="predicted"/>
<sequence>MLASFLSKEIGERVTPGLSTRYVLPTPPPWEEGVRELLRTTHNWDTIRHICQLPFRDLNTPQVTLLDRWDSGLDSFLISFAAGAQSNEILEWTRDRKARELFRLLQPVRGAAVWMWSWTPPNFAFQDPCAIADELHNVVYAAVHRVTFQEWVSYLYGHEEHAVTSLLCGVWNTREILHRRLSHRVRNKYIEVEEELHSRHPLAHWILASGLQFSSPQPQDALNHLFRPILDLFASKDPACIVNRFAVLDIRFTLMAEEEGNWSKLSTNFSFLEGITCNKLMELAESITDTESELFRHFSVDDFLQYREETRFTYAKQWSALSDDVFACLTADRSLVGRVTKVHLRLLRNQSSLIAVLDGIRRSKIPPIELSEISKLFRLVDSHNNYAFYRKQSSKESNPVLPFLLPYFQASTMNPVSGLNEFFQFVPYFGWRQRRGRLVEGESDLSQIVRGDFGIEEHPDIEQCLQVPKSSDSLQSTSSRIRLLRSSLPKIRDGQRGKVKPAELQEKIGAWWGKPSNIHKRVLREPRLRRNQAYCCNCDRKRKYVCRDVCPCQHVRKGCDACLQRLNLATEPLNPGKIVALDQSQVSQSNTERIRASLALKSLLIHTSVSFSEIFGVIDQLSSEECRLLSCTREQFSQKEFFYRFAVGGTGAEDEDMRKLGALYNPGLTVEELCKLWNCLIKNIKSKVKFLPGDTWEAQIFLHRTDPHPNHRGARYDFLDRKSST</sequence>
<evidence type="ECO:0000313" key="1">
    <source>
        <dbReference type="EMBL" id="CAG8980092.1"/>
    </source>
</evidence>
<dbReference type="Gene3D" id="1.10.840.10">
    <property type="entry name" value="Ras guanine-nucleotide exchange factors catalytic domain"/>
    <property type="match status" value="1"/>
</dbReference>
<dbReference type="SUPFAM" id="SSF48366">
    <property type="entry name" value="Ras GEF"/>
    <property type="match status" value="1"/>
</dbReference>
<organism evidence="1 2">
    <name type="scientific">Hymenoscyphus albidus</name>
    <dbReference type="NCBI Taxonomy" id="595503"/>
    <lineage>
        <taxon>Eukaryota</taxon>
        <taxon>Fungi</taxon>
        <taxon>Dikarya</taxon>
        <taxon>Ascomycota</taxon>
        <taxon>Pezizomycotina</taxon>
        <taxon>Leotiomycetes</taxon>
        <taxon>Helotiales</taxon>
        <taxon>Helotiaceae</taxon>
        <taxon>Hymenoscyphus</taxon>
    </lineage>
</organism>
<name>A0A9N9LX34_9HELO</name>
<protein>
    <submittedName>
        <fullName evidence="1">Uncharacterized protein</fullName>
    </submittedName>
</protein>
<dbReference type="InterPro" id="IPR023578">
    <property type="entry name" value="Ras_GEF_dom_sf"/>
</dbReference>
<reference evidence="1" key="1">
    <citation type="submission" date="2021-07" db="EMBL/GenBank/DDBJ databases">
        <authorList>
            <person name="Durling M."/>
        </authorList>
    </citation>
    <scope>NUCLEOTIDE SEQUENCE</scope>
</reference>
<accession>A0A9N9LX34</accession>
<dbReference type="OrthoDB" id="3556767at2759"/>
<dbReference type="Proteomes" id="UP000701801">
    <property type="component" value="Unassembled WGS sequence"/>
</dbReference>
<dbReference type="GO" id="GO:0005085">
    <property type="term" value="F:guanyl-nucleotide exchange factor activity"/>
    <property type="evidence" value="ECO:0007669"/>
    <property type="project" value="InterPro"/>
</dbReference>
<dbReference type="EMBL" id="CAJVRM010000356">
    <property type="protein sequence ID" value="CAG8980092.1"/>
    <property type="molecule type" value="Genomic_DNA"/>
</dbReference>
<comment type="caution">
    <text evidence="1">The sequence shown here is derived from an EMBL/GenBank/DDBJ whole genome shotgun (WGS) entry which is preliminary data.</text>
</comment>
<dbReference type="AlphaFoldDB" id="A0A9N9LX34"/>
<gene>
    <name evidence="1" type="ORF">HYALB_00012558</name>
</gene>
<dbReference type="InterPro" id="IPR036964">
    <property type="entry name" value="RASGEF_cat_dom_sf"/>
</dbReference>
<evidence type="ECO:0000313" key="2">
    <source>
        <dbReference type="Proteomes" id="UP000701801"/>
    </source>
</evidence>